<dbReference type="InterPro" id="IPR027266">
    <property type="entry name" value="TrmE/GcvT-like"/>
</dbReference>
<feature type="domain" description="TrmE-type G" evidence="7">
    <location>
        <begin position="214"/>
        <end position="352"/>
    </location>
</feature>
<keyword evidence="6" id="KW-0460">Magnesium</keyword>
<feature type="binding site" evidence="6">
    <location>
        <position position="243"/>
    </location>
    <ligand>
        <name>K(+)</name>
        <dbReference type="ChEBI" id="CHEBI:29103"/>
    </ligand>
</feature>
<evidence type="ECO:0000256" key="5">
    <source>
        <dbReference type="ARBA" id="ARBA00023134"/>
    </source>
</evidence>
<dbReference type="Pfam" id="PF01926">
    <property type="entry name" value="MMR_HSR1"/>
    <property type="match status" value="1"/>
</dbReference>
<dbReference type="EMBL" id="UETC01000001">
    <property type="protein sequence ID" value="SSA38035.1"/>
    <property type="molecule type" value="Genomic_DNA"/>
</dbReference>
<comment type="similarity">
    <text evidence="1 6">Belongs to the TRAFAC class TrmE-Era-EngA-EngB-Septin-like GTPase superfamily. TrmE GTPase family.</text>
</comment>
<dbReference type="GO" id="GO:0030488">
    <property type="term" value="P:tRNA methylation"/>
    <property type="evidence" value="ECO:0007669"/>
    <property type="project" value="TreeGrafter"/>
</dbReference>
<dbReference type="GO" id="GO:0046872">
    <property type="term" value="F:metal ion binding"/>
    <property type="evidence" value="ECO:0007669"/>
    <property type="project" value="UniProtKB-KW"/>
</dbReference>
<dbReference type="HAMAP" id="MF_00379">
    <property type="entry name" value="GTPase_MnmE"/>
    <property type="match status" value="1"/>
</dbReference>
<dbReference type="Proteomes" id="UP000245839">
    <property type="component" value="Unassembled WGS sequence"/>
</dbReference>
<comment type="subunit">
    <text evidence="6">Homodimer. Heterotetramer of two MnmE and two MnmG subunits.</text>
</comment>
<feature type="binding site" evidence="6">
    <location>
        <position position="427"/>
    </location>
    <ligand>
        <name>(6S)-5-formyl-5,6,7,8-tetrahydrofolate</name>
        <dbReference type="ChEBI" id="CHEBI:57457"/>
    </ligand>
</feature>
<dbReference type="SUPFAM" id="SSF52540">
    <property type="entry name" value="P-loop containing nucleoside triphosphate hydrolases"/>
    <property type="match status" value="1"/>
</dbReference>
<dbReference type="InterPro" id="IPR025867">
    <property type="entry name" value="MnmE_helical"/>
</dbReference>
<dbReference type="Gene3D" id="3.30.1360.120">
    <property type="entry name" value="Probable tRNA modification gtpase trme, domain 1"/>
    <property type="match status" value="1"/>
</dbReference>
<name>A0A2Y9A169_9RHOB</name>
<protein>
    <recommendedName>
        <fullName evidence="6">tRNA modification GTPase MnmE</fullName>
        <ecNumber evidence="6">3.6.-.-</ecNumber>
    </recommendedName>
</protein>
<dbReference type="CDD" id="cd04164">
    <property type="entry name" value="trmE"/>
    <property type="match status" value="1"/>
</dbReference>
<feature type="binding site" evidence="6">
    <location>
        <begin position="224"/>
        <end position="229"/>
    </location>
    <ligand>
        <name>GTP</name>
        <dbReference type="ChEBI" id="CHEBI:37565"/>
    </ligand>
</feature>
<feature type="binding site" evidence="6">
    <location>
        <begin position="243"/>
        <end position="249"/>
    </location>
    <ligand>
        <name>GTP</name>
        <dbReference type="ChEBI" id="CHEBI:37565"/>
    </ligand>
</feature>
<reference evidence="9 11" key="1">
    <citation type="submission" date="2016-10" db="EMBL/GenBank/DDBJ databases">
        <authorList>
            <person name="Cai Z."/>
        </authorList>
    </citation>
    <scope>NUCLEOTIDE SEQUENCE [LARGE SCALE GENOMIC DNA]</scope>
    <source>
        <strain evidence="9 11">DSM 25227</strain>
    </source>
</reference>
<dbReference type="InterPro" id="IPR006073">
    <property type="entry name" value="GTP-bd"/>
</dbReference>
<dbReference type="EMBL" id="QGDJ01000001">
    <property type="protein sequence ID" value="PWJ21757.1"/>
    <property type="molecule type" value="Genomic_DNA"/>
</dbReference>
<keyword evidence="6" id="KW-0479">Metal-binding</keyword>
<dbReference type="GO" id="GO:0005737">
    <property type="term" value="C:cytoplasm"/>
    <property type="evidence" value="ECO:0007669"/>
    <property type="project" value="UniProtKB-SubCell"/>
</dbReference>
<evidence type="ECO:0000259" key="7">
    <source>
        <dbReference type="PROSITE" id="PS51709"/>
    </source>
</evidence>
<dbReference type="EC" id="3.6.-.-" evidence="6"/>
<evidence type="ECO:0000313" key="10">
    <source>
        <dbReference type="Proteomes" id="UP000245839"/>
    </source>
</evidence>
<dbReference type="CDD" id="cd14858">
    <property type="entry name" value="TrmE_N"/>
    <property type="match status" value="1"/>
</dbReference>
<dbReference type="GO" id="GO:0003924">
    <property type="term" value="F:GTPase activity"/>
    <property type="evidence" value="ECO:0007669"/>
    <property type="project" value="UniProtKB-UniRule"/>
</dbReference>
<dbReference type="OrthoDB" id="9805918at2"/>
<keyword evidence="3 6" id="KW-0547">Nucleotide-binding</keyword>
<feature type="binding site" evidence="6">
    <location>
        <position position="245"/>
    </location>
    <ligand>
        <name>K(+)</name>
        <dbReference type="ChEBI" id="CHEBI:29103"/>
    </ligand>
</feature>
<feature type="binding site" evidence="6">
    <location>
        <begin position="333"/>
        <end position="335"/>
    </location>
    <ligand>
        <name>GTP</name>
        <dbReference type="ChEBI" id="CHEBI:37565"/>
    </ligand>
</feature>
<keyword evidence="2 6" id="KW-0819">tRNA processing</keyword>
<keyword evidence="6" id="KW-0378">Hydrolase</keyword>
<feature type="binding site" evidence="6">
    <location>
        <position position="21"/>
    </location>
    <ligand>
        <name>(6S)-5-formyl-5,6,7,8-tetrahydrofolate</name>
        <dbReference type="ChEBI" id="CHEBI:57457"/>
    </ligand>
</feature>
<evidence type="ECO:0000256" key="4">
    <source>
        <dbReference type="ARBA" id="ARBA00022958"/>
    </source>
</evidence>
<dbReference type="Pfam" id="PF10396">
    <property type="entry name" value="TrmE_N"/>
    <property type="match status" value="1"/>
</dbReference>
<dbReference type="AlphaFoldDB" id="A0A2Y9A169"/>
<dbReference type="GO" id="GO:0005525">
    <property type="term" value="F:GTP binding"/>
    <property type="evidence" value="ECO:0007669"/>
    <property type="project" value="UniProtKB-UniRule"/>
</dbReference>
<organism evidence="9 11">
    <name type="scientific">Jannaschia seohaensis</name>
    <dbReference type="NCBI Taxonomy" id="475081"/>
    <lineage>
        <taxon>Bacteria</taxon>
        <taxon>Pseudomonadati</taxon>
        <taxon>Pseudomonadota</taxon>
        <taxon>Alphaproteobacteria</taxon>
        <taxon>Rhodobacterales</taxon>
        <taxon>Roseobacteraceae</taxon>
        <taxon>Jannaschia</taxon>
    </lineage>
</organism>
<feature type="binding site" evidence="6">
    <location>
        <position position="78"/>
    </location>
    <ligand>
        <name>(6S)-5-formyl-5,6,7,8-tetrahydrofolate</name>
        <dbReference type="ChEBI" id="CHEBI:57457"/>
    </ligand>
</feature>
<keyword evidence="6" id="KW-0963">Cytoplasm</keyword>
<dbReference type="NCBIfam" id="TIGR00231">
    <property type="entry name" value="small_GTP"/>
    <property type="match status" value="1"/>
</dbReference>
<sequence length="427" mass="45641">MADTIYALATAPGKAGVSIVRISGPGAFHTLEALGARRGAARVARLQNILDGDGTVLDQALTLTFEAGASFTGEDVVELHLHGSIAVQRATLRRISEIGLARPAEAGEFTRRALINGRMDLTEVQGLADVIEAETEEQRRAAMRVLNGQMSDLVLSWRTRIVRASALLEATIDFADEEVPVDVLPEVMDLLGGVLGEMQAEVDGVSAAQSLRDGFTVAIVGAPNAGKSSLLNAIARSEVALVSEIAGTTRDVIERAIDLRGYKVLLSDTAGLRETDDPIEKLGVQRAERVARGADLRIFLHEEAEPPAFPIARQDGDLVRRSKCDLHGEPGLSARTGEGLETLLSQIADRLEEMAGSAGFVSRERDRAALISAIDILSSVTAGGFDQGVEFVVSDLRSAIRNLERVVGKIDVEDVLDEVFRSFCLGK</sequence>
<evidence type="ECO:0000256" key="3">
    <source>
        <dbReference type="ARBA" id="ARBA00022741"/>
    </source>
</evidence>
<evidence type="ECO:0000256" key="2">
    <source>
        <dbReference type="ARBA" id="ARBA00022694"/>
    </source>
</evidence>
<reference evidence="8 10" key="2">
    <citation type="submission" date="2018-03" db="EMBL/GenBank/DDBJ databases">
        <title>Genomic Encyclopedia of Archaeal and Bacterial Type Strains, Phase II (KMG-II): from individual species to whole genera.</title>
        <authorList>
            <person name="Goeker M."/>
        </authorList>
    </citation>
    <scope>NUCLEOTIDE SEQUENCE [LARGE SCALE GENOMIC DNA]</scope>
    <source>
        <strain evidence="8 10">DSM 25227</strain>
    </source>
</reference>
<evidence type="ECO:0000256" key="6">
    <source>
        <dbReference type="HAMAP-Rule" id="MF_00379"/>
    </source>
</evidence>
<dbReference type="InterPro" id="IPR005225">
    <property type="entry name" value="Small_GTP-bd"/>
</dbReference>
<dbReference type="InterPro" id="IPR027368">
    <property type="entry name" value="MnmE_dom2"/>
</dbReference>
<dbReference type="SUPFAM" id="SSF116878">
    <property type="entry name" value="TrmE connector domain"/>
    <property type="match status" value="1"/>
</dbReference>
<comment type="function">
    <text evidence="6">Exhibits a very high intrinsic GTPase hydrolysis rate. Involved in the addition of a carboxymethylaminomethyl (cmnm) group at the wobble position (U34) of certain tRNAs, forming tRNA-cmnm(5)s(2)U34.</text>
</comment>
<feature type="binding site" evidence="6">
    <location>
        <position position="248"/>
    </location>
    <ligand>
        <name>K(+)</name>
        <dbReference type="ChEBI" id="CHEBI:29103"/>
    </ligand>
</feature>
<evidence type="ECO:0000313" key="8">
    <source>
        <dbReference type="EMBL" id="PWJ21757.1"/>
    </source>
</evidence>
<comment type="cofactor">
    <cofactor evidence="6">
        <name>K(+)</name>
        <dbReference type="ChEBI" id="CHEBI:29103"/>
    </cofactor>
    <text evidence="6">Binds 1 potassium ion per subunit.</text>
</comment>
<dbReference type="GO" id="GO:0002098">
    <property type="term" value="P:tRNA wobble uridine modification"/>
    <property type="evidence" value="ECO:0007669"/>
    <property type="project" value="TreeGrafter"/>
</dbReference>
<feature type="binding site" evidence="6">
    <location>
        <position position="228"/>
    </location>
    <ligand>
        <name>Mg(2+)</name>
        <dbReference type="ChEBI" id="CHEBI:18420"/>
    </ligand>
</feature>
<feature type="binding site" evidence="6">
    <location>
        <begin position="268"/>
        <end position="271"/>
    </location>
    <ligand>
        <name>GTP</name>
        <dbReference type="ChEBI" id="CHEBI:37565"/>
    </ligand>
</feature>
<comment type="caution">
    <text evidence="6">Lacks conserved residue(s) required for the propagation of feature annotation.</text>
</comment>
<dbReference type="Pfam" id="PF12631">
    <property type="entry name" value="MnmE_helical"/>
    <property type="match status" value="1"/>
</dbReference>
<feature type="binding site" evidence="6">
    <location>
        <position position="224"/>
    </location>
    <ligand>
        <name>K(+)</name>
        <dbReference type="ChEBI" id="CHEBI:29103"/>
    </ligand>
</feature>
<dbReference type="Gene3D" id="3.40.50.300">
    <property type="entry name" value="P-loop containing nucleotide triphosphate hydrolases"/>
    <property type="match status" value="1"/>
</dbReference>
<proteinExistence type="inferred from homology"/>
<dbReference type="RefSeq" id="WP_109562400.1">
    <property type="nucleotide sequence ID" value="NZ_QGDJ01000001.1"/>
</dbReference>
<gene>
    <name evidence="6" type="primary">mnmE</name>
    <name evidence="6" type="synonym">trmE</name>
    <name evidence="8" type="ORF">BCF38_101165</name>
    <name evidence="9" type="ORF">SAMN05421539_101165</name>
</gene>
<dbReference type="NCBIfam" id="NF003661">
    <property type="entry name" value="PRK05291.1-3"/>
    <property type="match status" value="1"/>
</dbReference>
<evidence type="ECO:0000313" key="11">
    <source>
        <dbReference type="Proteomes" id="UP000251571"/>
    </source>
</evidence>
<keyword evidence="10" id="KW-1185">Reference proteome</keyword>
<feature type="binding site" evidence="6">
    <location>
        <position position="118"/>
    </location>
    <ligand>
        <name>(6S)-5-formyl-5,6,7,8-tetrahydrofolate</name>
        <dbReference type="ChEBI" id="CHEBI:57457"/>
    </ligand>
</feature>
<dbReference type="PANTHER" id="PTHR42714:SF2">
    <property type="entry name" value="TRNA MODIFICATION GTPASE GTPBP3, MITOCHONDRIAL"/>
    <property type="match status" value="1"/>
</dbReference>
<dbReference type="PROSITE" id="PS51709">
    <property type="entry name" value="G_TRME"/>
    <property type="match status" value="1"/>
</dbReference>
<keyword evidence="4 6" id="KW-0630">Potassium</keyword>
<dbReference type="PANTHER" id="PTHR42714">
    <property type="entry name" value="TRNA MODIFICATION GTPASE GTPBP3"/>
    <property type="match status" value="1"/>
</dbReference>
<keyword evidence="5 6" id="KW-0342">GTP-binding</keyword>
<feature type="binding site" evidence="6">
    <location>
        <position position="249"/>
    </location>
    <ligand>
        <name>Mg(2+)</name>
        <dbReference type="ChEBI" id="CHEBI:18420"/>
    </ligand>
</feature>
<dbReference type="InterPro" id="IPR031168">
    <property type="entry name" value="G_TrmE"/>
</dbReference>
<evidence type="ECO:0000256" key="1">
    <source>
        <dbReference type="ARBA" id="ARBA00011043"/>
    </source>
</evidence>
<dbReference type="Proteomes" id="UP000251571">
    <property type="component" value="Unassembled WGS sequence"/>
</dbReference>
<dbReference type="InterPro" id="IPR004520">
    <property type="entry name" value="GTPase_MnmE"/>
</dbReference>
<dbReference type="Gene3D" id="1.20.120.430">
    <property type="entry name" value="tRNA modification GTPase MnmE domain 2"/>
    <property type="match status" value="1"/>
</dbReference>
<evidence type="ECO:0000313" key="9">
    <source>
        <dbReference type="EMBL" id="SSA38035.1"/>
    </source>
</evidence>
<accession>A0A2Y9A169</accession>
<comment type="subcellular location">
    <subcellularLocation>
        <location evidence="6">Cytoplasm</location>
    </subcellularLocation>
</comment>
<dbReference type="InterPro" id="IPR018948">
    <property type="entry name" value="GTP-bd_TrmE_N"/>
</dbReference>
<dbReference type="InterPro" id="IPR027417">
    <property type="entry name" value="P-loop_NTPase"/>
</dbReference>